<accession>A0A6F8PKG5</accession>
<keyword evidence="7" id="KW-0472">Membrane</keyword>
<feature type="domain" description="HAMP" evidence="9">
    <location>
        <begin position="573"/>
        <end position="625"/>
    </location>
</feature>
<feature type="transmembrane region" description="Helical" evidence="7">
    <location>
        <begin position="71"/>
        <end position="92"/>
    </location>
</feature>
<dbReference type="CDD" id="cd11386">
    <property type="entry name" value="MCP_signal"/>
    <property type="match status" value="1"/>
</dbReference>
<feature type="transmembrane region" description="Helical" evidence="7">
    <location>
        <begin position="371"/>
        <end position="395"/>
    </location>
</feature>
<evidence type="ECO:0000313" key="10">
    <source>
        <dbReference type="EMBL" id="BBP42547.1"/>
    </source>
</evidence>
<dbReference type="InterPro" id="IPR004089">
    <property type="entry name" value="MCPsignal_dom"/>
</dbReference>
<dbReference type="InterPro" id="IPR003660">
    <property type="entry name" value="HAMP_dom"/>
</dbReference>
<dbReference type="Proteomes" id="UP000501466">
    <property type="component" value="Chromosome"/>
</dbReference>
<keyword evidence="6" id="KW-0175">Coiled coil</keyword>
<evidence type="ECO:0000256" key="4">
    <source>
        <dbReference type="ARBA" id="ARBA00029447"/>
    </source>
</evidence>
<dbReference type="PROSITE" id="PS50885">
    <property type="entry name" value="HAMP"/>
    <property type="match status" value="1"/>
</dbReference>
<dbReference type="EMBL" id="AP021888">
    <property type="protein sequence ID" value="BBP42547.1"/>
    <property type="molecule type" value="Genomic_DNA"/>
</dbReference>
<dbReference type="GO" id="GO:0004888">
    <property type="term" value="F:transmembrane signaling receptor activity"/>
    <property type="evidence" value="ECO:0007669"/>
    <property type="project" value="InterPro"/>
</dbReference>
<name>A0A6F8PKG5_9GAMM</name>
<gene>
    <name evidence="10" type="ORF">THMIRHAT_02930</name>
</gene>
<feature type="coiled-coil region" evidence="6">
    <location>
        <begin position="642"/>
        <end position="669"/>
    </location>
</feature>
<dbReference type="Gene3D" id="6.10.340.10">
    <property type="match status" value="1"/>
</dbReference>
<feature type="coiled-coil region" evidence="6">
    <location>
        <begin position="795"/>
        <end position="822"/>
    </location>
</feature>
<evidence type="ECO:0000256" key="2">
    <source>
        <dbReference type="ARBA" id="ARBA00022500"/>
    </source>
</evidence>
<dbReference type="PRINTS" id="PR00260">
    <property type="entry name" value="CHEMTRNSDUCR"/>
</dbReference>
<keyword evidence="7" id="KW-0812">Transmembrane</keyword>
<dbReference type="InterPro" id="IPR051310">
    <property type="entry name" value="MCP_chemotaxis"/>
</dbReference>
<dbReference type="SMART" id="SM00283">
    <property type="entry name" value="MA"/>
    <property type="match status" value="1"/>
</dbReference>
<dbReference type="SUPFAM" id="SSF58104">
    <property type="entry name" value="Methyl-accepting chemotaxis protein (MCP) signaling domain"/>
    <property type="match status" value="2"/>
</dbReference>
<keyword evidence="3 5" id="KW-0807">Transducer</keyword>
<dbReference type="CDD" id="cd06225">
    <property type="entry name" value="HAMP"/>
    <property type="match status" value="1"/>
</dbReference>
<comment type="subcellular location">
    <subcellularLocation>
        <location evidence="1">Membrane</location>
    </subcellularLocation>
</comment>
<keyword evidence="7" id="KW-1133">Transmembrane helix</keyword>
<evidence type="ECO:0000259" key="9">
    <source>
        <dbReference type="PROSITE" id="PS50885"/>
    </source>
</evidence>
<reference evidence="11" key="1">
    <citation type="submission" date="2019-11" db="EMBL/GenBank/DDBJ databases">
        <title>Isolation and characterization of two novel species in the genus Thiomicrorhabdus.</title>
        <authorList>
            <person name="Mochizuki J."/>
            <person name="Kojima H."/>
            <person name="Fukui M."/>
        </authorList>
    </citation>
    <scope>NUCLEOTIDE SEQUENCE [LARGE SCALE GENOMIC DNA]</scope>
    <source>
        <strain evidence="11">AkT22</strain>
    </source>
</reference>
<dbReference type="FunFam" id="1.10.287.950:FF:000001">
    <property type="entry name" value="Methyl-accepting chemotaxis sensory transducer"/>
    <property type="match status" value="1"/>
</dbReference>
<keyword evidence="2" id="KW-0145">Chemotaxis</keyword>
<dbReference type="GO" id="GO:0007165">
    <property type="term" value="P:signal transduction"/>
    <property type="evidence" value="ECO:0007669"/>
    <property type="project" value="UniProtKB-KW"/>
</dbReference>
<evidence type="ECO:0000256" key="5">
    <source>
        <dbReference type="PROSITE-ProRule" id="PRU00284"/>
    </source>
</evidence>
<dbReference type="KEGG" id="tzo:THMIRHAT_02930"/>
<dbReference type="GO" id="GO:0006935">
    <property type="term" value="P:chemotaxis"/>
    <property type="evidence" value="ECO:0007669"/>
    <property type="project" value="UniProtKB-KW"/>
</dbReference>
<keyword evidence="11" id="KW-1185">Reference proteome</keyword>
<sequence>MDMRVQPKMIGGKFNGYTSVKRLITDPQRIAQLEATYQDLHSGKTILVHGQYINALSYRIKHFLGITHFSLTTKTTLSMLAVVILILGGALINERAQETKIYQTSVTQESEKLNTAIQTYFEKKLDIGESALAGITNSPSFWMSFNDRDLGMLDGQMKGLTAYFAKHSKNKNVRIQLIDEKGVAFYRNWVENQVEDDVSWRDDVQEQSKNPQVRRAYSLGRLGFTLKNHIPVYNLDKEYTGSVTLVQGLASIHKDLLAEGITLLAIMDTSVLNQNQQKVKTNPAVFSDERFVLSSKKHFESEQTQQLLAYLKDKSSDALLKNGIMVDKQFFSVSSPIKDSQGNTYGYLVAAEPAAQFNEFLADQVSIAQTVFIGILITALLLSIIAISIMVVLVIRPLKHAQETMSNAVKEQDLFVRLPSLGRDEIAQMAKAYNDQAMLSQVVISETNTALEEILHGRLNHTIDFEFKSDNELLKTRLNKTSQGLQSTFELIGQVMNDLNQGNFSAKHTHQLPGAYATVVNDCTTAMHSLNTIFSEISTIMNHAARGQFTQHITGKANGDVEALKSTINATLNQLEAGFADVISAANRLAEGDLTHPITNSYEYRLDEAKQAINQSMTGLSQTLQEISNIAIQLQNDVASVNEGTQNLNDRTQQQAASLEQTASAMEQTSAQTRSNLQNTQLVNEISQKQAQLLLEANDKMLHTKTSMGNIRAASDKIRDITSLIDSIAFQTNLLALNAAVEAARAGEHGRGFAVVASEVRNLAGKSADAAKEISHLVEQTAQAINIGVTQVDTVAEALDTITQETDKVRNLVEEVTQASQEQSTGIDEINKAIGNIDATTQQNAALVEETSATADSMAQSSQELRQSVQRFQIAGQNTRLK</sequence>
<evidence type="ECO:0000313" key="11">
    <source>
        <dbReference type="Proteomes" id="UP000501466"/>
    </source>
</evidence>
<evidence type="ECO:0000256" key="3">
    <source>
        <dbReference type="ARBA" id="ARBA00023224"/>
    </source>
</evidence>
<dbReference type="Gene3D" id="1.10.287.950">
    <property type="entry name" value="Methyl-accepting chemotaxis protein"/>
    <property type="match status" value="1"/>
</dbReference>
<dbReference type="InterPro" id="IPR004090">
    <property type="entry name" value="Chemotax_Me-accpt_rcpt"/>
</dbReference>
<proteinExistence type="inferred from homology"/>
<dbReference type="PANTHER" id="PTHR43531">
    <property type="entry name" value="PROTEIN ICFG"/>
    <property type="match status" value="1"/>
</dbReference>
<evidence type="ECO:0000256" key="1">
    <source>
        <dbReference type="ARBA" id="ARBA00004370"/>
    </source>
</evidence>
<dbReference type="PROSITE" id="PS50111">
    <property type="entry name" value="CHEMOTAXIS_TRANSDUC_2"/>
    <property type="match status" value="1"/>
</dbReference>
<dbReference type="SMART" id="SM00304">
    <property type="entry name" value="HAMP"/>
    <property type="match status" value="3"/>
</dbReference>
<dbReference type="GO" id="GO:0016020">
    <property type="term" value="C:membrane"/>
    <property type="evidence" value="ECO:0007669"/>
    <property type="project" value="UniProtKB-SubCell"/>
</dbReference>
<dbReference type="Pfam" id="PF00672">
    <property type="entry name" value="HAMP"/>
    <property type="match status" value="1"/>
</dbReference>
<dbReference type="PANTHER" id="PTHR43531:SF11">
    <property type="entry name" value="METHYL-ACCEPTING CHEMOTAXIS PROTEIN 3"/>
    <property type="match status" value="1"/>
</dbReference>
<feature type="domain" description="Methyl-accepting transducer" evidence="8">
    <location>
        <begin position="630"/>
        <end position="859"/>
    </location>
</feature>
<evidence type="ECO:0008006" key="12">
    <source>
        <dbReference type="Google" id="ProtNLM"/>
    </source>
</evidence>
<organism evidence="10 11">
    <name type="scientific">Thiosulfativibrio zosterae</name>
    <dbReference type="NCBI Taxonomy" id="2675053"/>
    <lineage>
        <taxon>Bacteria</taxon>
        <taxon>Pseudomonadati</taxon>
        <taxon>Pseudomonadota</taxon>
        <taxon>Gammaproteobacteria</taxon>
        <taxon>Thiotrichales</taxon>
        <taxon>Piscirickettsiaceae</taxon>
        <taxon>Thiosulfativibrio</taxon>
    </lineage>
</organism>
<evidence type="ECO:0000256" key="6">
    <source>
        <dbReference type="SAM" id="Coils"/>
    </source>
</evidence>
<protein>
    <recommendedName>
        <fullName evidence="12">Methyl-accepting chemotaxis protein</fullName>
    </recommendedName>
</protein>
<evidence type="ECO:0000259" key="8">
    <source>
        <dbReference type="PROSITE" id="PS50111"/>
    </source>
</evidence>
<comment type="similarity">
    <text evidence="4">Belongs to the methyl-accepting chemotaxis (MCP) protein family.</text>
</comment>
<evidence type="ECO:0000256" key="7">
    <source>
        <dbReference type="SAM" id="Phobius"/>
    </source>
</evidence>
<dbReference type="Gene3D" id="1.20.120.1530">
    <property type="match status" value="1"/>
</dbReference>
<dbReference type="AlphaFoldDB" id="A0A6F8PKG5"/>
<dbReference type="Pfam" id="PF00015">
    <property type="entry name" value="MCPsignal"/>
    <property type="match status" value="1"/>
</dbReference>